<dbReference type="Proteomes" id="UP000244225">
    <property type="component" value="Unassembled WGS sequence"/>
</dbReference>
<comment type="caution">
    <text evidence="2">The sequence shown here is derived from an EMBL/GenBank/DDBJ whole genome shotgun (WGS) entry which is preliminary data.</text>
</comment>
<evidence type="ECO:0000256" key="1">
    <source>
        <dbReference type="SAM" id="Phobius"/>
    </source>
</evidence>
<accession>A0A2T5YGA5</accession>
<dbReference type="EMBL" id="QBKI01000006">
    <property type="protein sequence ID" value="PTX18326.1"/>
    <property type="molecule type" value="Genomic_DNA"/>
</dbReference>
<reference evidence="2 3" key="1">
    <citation type="submission" date="2018-04" db="EMBL/GenBank/DDBJ databases">
        <title>Genomic Encyclopedia of Archaeal and Bacterial Type Strains, Phase II (KMG-II): from individual species to whole genera.</title>
        <authorList>
            <person name="Goeker M."/>
        </authorList>
    </citation>
    <scope>NUCLEOTIDE SEQUENCE [LARGE SCALE GENOMIC DNA]</scope>
    <source>
        <strain evidence="2 3">DSM 100162</strain>
    </source>
</reference>
<organism evidence="2 3">
    <name type="scientific">Pontibacter mucosus</name>
    <dbReference type="NCBI Taxonomy" id="1649266"/>
    <lineage>
        <taxon>Bacteria</taxon>
        <taxon>Pseudomonadati</taxon>
        <taxon>Bacteroidota</taxon>
        <taxon>Cytophagia</taxon>
        <taxon>Cytophagales</taxon>
        <taxon>Hymenobacteraceae</taxon>
        <taxon>Pontibacter</taxon>
    </lineage>
</organism>
<feature type="transmembrane region" description="Helical" evidence="1">
    <location>
        <begin position="124"/>
        <end position="142"/>
    </location>
</feature>
<sequence>MYCTVIEENRCTTKYSSYASATPYHLLYQTVRLQFKYLKKTLNILATNWVHLVGFYITTYVSIALFKLLGVPHYGGGSWIQTLLLSLVSIPFLFFTYGLKIIVGFFGVLVLLDLIGFRFTKSSIRTILLVEWLLIIPIFIGWAFEYEYWLWITLALSFLVTQYWREQKLKRIIVV</sequence>
<keyword evidence="1" id="KW-1133">Transmembrane helix</keyword>
<feature type="transmembrane region" description="Helical" evidence="1">
    <location>
        <begin position="148"/>
        <end position="164"/>
    </location>
</feature>
<protein>
    <submittedName>
        <fullName evidence="2">Uncharacterized protein</fullName>
    </submittedName>
</protein>
<name>A0A2T5YGA5_9BACT</name>
<keyword evidence="1" id="KW-0812">Transmembrane</keyword>
<dbReference type="AlphaFoldDB" id="A0A2T5YGA5"/>
<keyword evidence="3" id="KW-1185">Reference proteome</keyword>
<keyword evidence="1" id="KW-0472">Membrane</keyword>
<gene>
    <name evidence="2" type="ORF">C8N40_106125</name>
</gene>
<proteinExistence type="predicted"/>
<evidence type="ECO:0000313" key="2">
    <source>
        <dbReference type="EMBL" id="PTX18326.1"/>
    </source>
</evidence>
<evidence type="ECO:0000313" key="3">
    <source>
        <dbReference type="Proteomes" id="UP000244225"/>
    </source>
</evidence>
<feature type="transmembrane region" description="Helical" evidence="1">
    <location>
        <begin position="83"/>
        <end position="112"/>
    </location>
</feature>
<feature type="transmembrane region" description="Helical" evidence="1">
    <location>
        <begin position="42"/>
        <end position="63"/>
    </location>
</feature>